<feature type="non-terminal residue" evidence="1">
    <location>
        <position position="1"/>
    </location>
</feature>
<protein>
    <recommendedName>
        <fullName evidence="3">Chlorophyll a-b binding protein, chloroplastic</fullName>
    </recommendedName>
</protein>
<reference evidence="1 2" key="1">
    <citation type="submission" date="2024-02" db="EMBL/GenBank/DDBJ databases">
        <authorList>
            <person name="Vignale AGUSTIN F."/>
            <person name="Sosa J E."/>
            <person name="Modenutti C."/>
        </authorList>
    </citation>
    <scope>NUCLEOTIDE SEQUENCE [LARGE SCALE GENOMIC DNA]</scope>
</reference>
<keyword evidence="2" id="KW-1185">Reference proteome</keyword>
<name>A0ABC8UMC0_9AQUA</name>
<evidence type="ECO:0000313" key="1">
    <source>
        <dbReference type="EMBL" id="CAK9182097.1"/>
    </source>
</evidence>
<dbReference type="EMBL" id="CAUOFW020008246">
    <property type="protein sequence ID" value="CAK9182097.1"/>
    <property type="molecule type" value="Genomic_DNA"/>
</dbReference>
<dbReference type="Proteomes" id="UP001642360">
    <property type="component" value="Unassembled WGS sequence"/>
</dbReference>
<gene>
    <name evidence="1" type="ORF">ILEXP_LOCUS52232</name>
</gene>
<proteinExistence type="predicted"/>
<evidence type="ECO:0000313" key="2">
    <source>
        <dbReference type="Proteomes" id="UP001642360"/>
    </source>
</evidence>
<dbReference type="AlphaFoldDB" id="A0ABC8UMC0"/>
<evidence type="ECO:0008006" key="3">
    <source>
        <dbReference type="Google" id="ProtNLM"/>
    </source>
</evidence>
<sequence length="84" mass="9600">LRDGTPLMEKWRKFQLIIFYTLKVDASALLTLFKPKDPAVIGSLWFSDRKIIPDFGYDNPVEPIKEGTEGFGWFIQALLLLAQA</sequence>
<organism evidence="1 2">
    <name type="scientific">Ilex paraguariensis</name>
    <name type="common">yerba mate</name>
    <dbReference type="NCBI Taxonomy" id="185542"/>
    <lineage>
        <taxon>Eukaryota</taxon>
        <taxon>Viridiplantae</taxon>
        <taxon>Streptophyta</taxon>
        <taxon>Embryophyta</taxon>
        <taxon>Tracheophyta</taxon>
        <taxon>Spermatophyta</taxon>
        <taxon>Magnoliopsida</taxon>
        <taxon>eudicotyledons</taxon>
        <taxon>Gunneridae</taxon>
        <taxon>Pentapetalae</taxon>
        <taxon>asterids</taxon>
        <taxon>campanulids</taxon>
        <taxon>Aquifoliales</taxon>
        <taxon>Aquifoliaceae</taxon>
        <taxon>Ilex</taxon>
    </lineage>
</organism>
<accession>A0ABC8UMC0</accession>
<comment type="caution">
    <text evidence="1">The sequence shown here is derived from an EMBL/GenBank/DDBJ whole genome shotgun (WGS) entry which is preliminary data.</text>
</comment>